<evidence type="ECO:0000313" key="7">
    <source>
        <dbReference type="EMBL" id="GAB1251161.1"/>
    </source>
</evidence>
<dbReference type="InterPro" id="IPR002903">
    <property type="entry name" value="RsmH"/>
</dbReference>
<accession>A0ABQ0E0D0</accession>
<dbReference type="InterPro" id="IPR023397">
    <property type="entry name" value="SAM-dep_MeTrfase_MraW_recog"/>
</dbReference>
<name>A0ABQ0E0D0_9PORP</name>
<evidence type="ECO:0000256" key="5">
    <source>
        <dbReference type="ARBA" id="ARBA00022691"/>
    </source>
</evidence>
<dbReference type="InterPro" id="IPR029063">
    <property type="entry name" value="SAM-dependent_MTases_sf"/>
</dbReference>
<comment type="catalytic activity">
    <reaction evidence="6">
        <text>cytidine(1402) in 16S rRNA + S-adenosyl-L-methionine = N(4)-methylcytidine(1402) in 16S rRNA + S-adenosyl-L-homocysteine + H(+)</text>
        <dbReference type="Rhea" id="RHEA:42928"/>
        <dbReference type="Rhea" id="RHEA-COMP:10286"/>
        <dbReference type="Rhea" id="RHEA-COMP:10287"/>
        <dbReference type="ChEBI" id="CHEBI:15378"/>
        <dbReference type="ChEBI" id="CHEBI:57856"/>
        <dbReference type="ChEBI" id="CHEBI:59789"/>
        <dbReference type="ChEBI" id="CHEBI:74506"/>
        <dbReference type="ChEBI" id="CHEBI:82748"/>
        <dbReference type="EC" id="2.1.1.199"/>
    </reaction>
</comment>
<dbReference type="SUPFAM" id="SSF81799">
    <property type="entry name" value="Putative methyltransferase TM0872, insert domain"/>
    <property type="match status" value="1"/>
</dbReference>
<dbReference type="NCBIfam" id="TIGR00006">
    <property type="entry name" value="16S rRNA (cytosine(1402)-N(4))-methyltransferase RsmH"/>
    <property type="match status" value="1"/>
</dbReference>
<comment type="similarity">
    <text evidence="1 6">Belongs to the methyltransferase superfamily. RsmH family.</text>
</comment>
<dbReference type="RefSeq" id="WP_411914976.1">
    <property type="nucleotide sequence ID" value="NZ_BAAFSF010000001.1"/>
</dbReference>
<evidence type="ECO:0000313" key="8">
    <source>
        <dbReference type="Proteomes" id="UP001628220"/>
    </source>
</evidence>
<keyword evidence="3 6" id="KW-0489">Methyltransferase</keyword>
<dbReference type="PANTHER" id="PTHR11265">
    <property type="entry name" value="S-ADENOSYL-METHYLTRANSFERASE MRAW"/>
    <property type="match status" value="1"/>
</dbReference>
<evidence type="ECO:0000256" key="4">
    <source>
        <dbReference type="ARBA" id="ARBA00022679"/>
    </source>
</evidence>
<comment type="function">
    <text evidence="6">Specifically methylates the N4 position of cytidine in position 1402 (C1402) of 16S rRNA.</text>
</comment>
<gene>
    <name evidence="6 7" type="primary">rsmH</name>
    <name evidence="7" type="ORF">Tsumi_02650</name>
</gene>
<evidence type="ECO:0000256" key="3">
    <source>
        <dbReference type="ARBA" id="ARBA00022603"/>
    </source>
</evidence>
<feature type="binding site" evidence="6">
    <location>
        <begin position="44"/>
        <end position="46"/>
    </location>
    <ligand>
        <name>S-adenosyl-L-methionine</name>
        <dbReference type="ChEBI" id="CHEBI:59789"/>
    </ligand>
</feature>
<evidence type="ECO:0000256" key="2">
    <source>
        <dbReference type="ARBA" id="ARBA00022552"/>
    </source>
</evidence>
<feature type="binding site" evidence="6">
    <location>
        <position position="114"/>
    </location>
    <ligand>
        <name>S-adenosyl-L-methionine</name>
        <dbReference type="ChEBI" id="CHEBI:59789"/>
    </ligand>
</feature>
<dbReference type="Pfam" id="PF01795">
    <property type="entry name" value="Methyltransf_5"/>
    <property type="match status" value="1"/>
</dbReference>
<feature type="binding site" evidence="6">
    <location>
        <position position="86"/>
    </location>
    <ligand>
        <name>S-adenosyl-L-methionine</name>
        <dbReference type="ChEBI" id="CHEBI:59789"/>
    </ligand>
</feature>
<keyword evidence="6" id="KW-0963">Cytoplasm</keyword>
<keyword evidence="5 6" id="KW-0949">S-adenosyl-L-methionine</keyword>
<feature type="binding site" evidence="6">
    <location>
        <position position="64"/>
    </location>
    <ligand>
        <name>S-adenosyl-L-methionine</name>
        <dbReference type="ChEBI" id="CHEBI:59789"/>
    </ligand>
</feature>
<proteinExistence type="inferred from homology"/>
<dbReference type="Proteomes" id="UP001628220">
    <property type="component" value="Unassembled WGS sequence"/>
</dbReference>
<dbReference type="HAMAP" id="MF_01007">
    <property type="entry name" value="16SrRNA_methyltr_H"/>
    <property type="match status" value="1"/>
</dbReference>
<protein>
    <recommendedName>
        <fullName evidence="6">Ribosomal RNA small subunit methyltransferase H</fullName>
        <ecNumber evidence="6">2.1.1.199</ecNumber>
    </recommendedName>
    <alternativeName>
        <fullName evidence="6">16S rRNA m(4)C1402 methyltransferase</fullName>
    </alternativeName>
    <alternativeName>
        <fullName evidence="6">rRNA (cytosine-N(4)-)-methyltransferase RsmH</fullName>
    </alternativeName>
</protein>
<dbReference type="Gene3D" id="1.10.150.170">
    <property type="entry name" value="Putative methyltransferase TM0872, insert domain"/>
    <property type="match status" value="1"/>
</dbReference>
<keyword evidence="2 6" id="KW-0698">rRNA processing</keyword>
<reference evidence="7 8" key="1">
    <citation type="journal article" date="2025" name="Int. J. Syst. Evol. Microbiol.">
        <title>Desulfovibrio falkowii sp. nov., Porphyromonas miyakawae sp. nov., Mediterraneibacter flintii sp. nov. and Owariibacterium komagatae gen. nov., sp. nov., isolated from human faeces.</title>
        <authorList>
            <person name="Hamaguchi T."/>
            <person name="Ohara M."/>
            <person name="Hisatomi A."/>
            <person name="Sekiguchi K."/>
            <person name="Takeda J.I."/>
            <person name="Ueyama J."/>
            <person name="Ito M."/>
            <person name="Nishiwaki H."/>
            <person name="Ogi T."/>
            <person name="Hirayama M."/>
            <person name="Ohkuma M."/>
            <person name="Sakamoto M."/>
            <person name="Ohno K."/>
        </authorList>
    </citation>
    <scope>NUCLEOTIDE SEQUENCE [LARGE SCALE GENOMIC DNA]</scope>
    <source>
        <strain evidence="7 8">13CB11C</strain>
    </source>
</reference>
<keyword evidence="8" id="KW-1185">Reference proteome</keyword>
<comment type="caution">
    <text evidence="7">The sequence shown here is derived from an EMBL/GenBank/DDBJ whole genome shotgun (WGS) entry which is preliminary data.</text>
</comment>
<dbReference type="PIRSF" id="PIRSF004486">
    <property type="entry name" value="MraW"/>
    <property type="match status" value="1"/>
</dbReference>
<dbReference type="EMBL" id="BAAFSF010000001">
    <property type="protein sequence ID" value="GAB1251161.1"/>
    <property type="molecule type" value="Genomic_DNA"/>
</dbReference>
<comment type="subcellular location">
    <subcellularLocation>
        <location evidence="6">Cytoplasm</location>
    </subcellularLocation>
</comment>
<dbReference type="PANTHER" id="PTHR11265:SF0">
    <property type="entry name" value="12S RRNA N4-METHYLCYTIDINE METHYLTRANSFERASE"/>
    <property type="match status" value="1"/>
</dbReference>
<dbReference type="Gene3D" id="3.40.50.150">
    <property type="entry name" value="Vaccinia Virus protein VP39"/>
    <property type="match status" value="1"/>
</dbReference>
<keyword evidence="4 6" id="KW-0808">Transferase</keyword>
<dbReference type="EC" id="2.1.1.199" evidence="6"/>
<evidence type="ECO:0000256" key="6">
    <source>
        <dbReference type="HAMAP-Rule" id="MF_01007"/>
    </source>
</evidence>
<sequence>MKEELHTPQTEAGCYHVPVLRERSVELLVTDPDGIYIDATFGGGGHTRCILEQLSAQGHLYGFDQDPDAAANAPEDERFTFIASNFRYAAHWMEYYGVSQVQGILADLGVSSHHFDTPERGFSFRFEEALPDMRMNPRAGISAAELINSAAESELADILYQYGELHDARQIAAALVKARTDMPIRSMEKLVACLQPYLPHASEQRRNKLSRIFQAFRIEINDELGALKALLTASEELLPVGGRIAILTYHSLEDRIVKQWLKQEVTITKQQAMLYGAAPRLFKAVNNKPITAGADELARNSRSRSAKLRVAERQ</sequence>
<evidence type="ECO:0000256" key="1">
    <source>
        <dbReference type="ARBA" id="ARBA00010396"/>
    </source>
</evidence>
<feature type="binding site" evidence="6">
    <location>
        <position position="107"/>
    </location>
    <ligand>
        <name>S-adenosyl-L-methionine</name>
        <dbReference type="ChEBI" id="CHEBI:59789"/>
    </ligand>
</feature>
<organism evidence="7 8">
    <name type="scientific">Porphyromonas miyakawae</name>
    <dbReference type="NCBI Taxonomy" id="3137470"/>
    <lineage>
        <taxon>Bacteria</taxon>
        <taxon>Pseudomonadati</taxon>
        <taxon>Bacteroidota</taxon>
        <taxon>Bacteroidia</taxon>
        <taxon>Bacteroidales</taxon>
        <taxon>Porphyromonadaceae</taxon>
        <taxon>Porphyromonas</taxon>
    </lineage>
</organism>
<dbReference type="SUPFAM" id="SSF53335">
    <property type="entry name" value="S-adenosyl-L-methionine-dependent methyltransferases"/>
    <property type="match status" value="1"/>
</dbReference>